<protein>
    <recommendedName>
        <fullName evidence="4">Lipoprotein</fullName>
    </recommendedName>
</protein>
<proteinExistence type="predicted"/>
<feature type="chain" id="PRO_5038459759" description="Lipoprotein" evidence="1">
    <location>
        <begin position="21"/>
        <end position="222"/>
    </location>
</feature>
<evidence type="ECO:0008006" key="4">
    <source>
        <dbReference type="Google" id="ProtNLM"/>
    </source>
</evidence>
<dbReference type="RefSeq" id="WP_150887450.1">
    <property type="nucleotide sequence ID" value="NZ_CP032452.1"/>
</dbReference>
<dbReference type="EMBL" id="CP032452">
    <property type="protein sequence ID" value="QEZ70608.1"/>
    <property type="molecule type" value="Genomic_DNA"/>
</dbReference>
<sequence>MKIKKSILSMILVASLSVCLMVGCTHSDNSSKNSIEVETQKTKANETIKLFETYSKKTNTRDGLYEVKQDLSKKISKSIIDSGLSVADSNSDGDFVLSLGGFESPPTKSIQSLYYSMYEDYKKGKSIIDIFWVKEYPENKKLDKNDKYIKATYNIFKSLTNTTLTEKEFFDKVEKTFNEEERLVELPYKDVIPVQVVKVNKSGKYIKTLQLRCNYDFDIANS</sequence>
<gene>
    <name evidence="2" type="ORF">D4A35_17500</name>
</gene>
<evidence type="ECO:0000256" key="1">
    <source>
        <dbReference type="SAM" id="SignalP"/>
    </source>
</evidence>
<evidence type="ECO:0000313" key="3">
    <source>
        <dbReference type="Proteomes" id="UP000326961"/>
    </source>
</evidence>
<dbReference type="Proteomes" id="UP000326961">
    <property type="component" value="Chromosome"/>
</dbReference>
<dbReference type="PROSITE" id="PS51257">
    <property type="entry name" value="PROKAR_LIPOPROTEIN"/>
    <property type="match status" value="1"/>
</dbReference>
<accession>A0A5P3XJQ8</accession>
<reference evidence="2 3" key="1">
    <citation type="submission" date="2018-09" db="EMBL/GenBank/DDBJ databases">
        <title>A clostridial neurotoxin that targets Anopheles mosquitoes.</title>
        <authorList>
            <person name="Contreras E."/>
            <person name="Masuyer G."/>
            <person name="Qureshi N."/>
            <person name="Chawla S."/>
            <person name="Lim H.L."/>
            <person name="Chen J."/>
            <person name="Stenmark P."/>
            <person name="Gill S."/>
        </authorList>
    </citation>
    <scope>NUCLEOTIDE SEQUENCE [LARGE SCALE GENOMIC DNA]</scope>
    <source>
        <strain evidence="2 3">Cbm</strain>
    </source>
</reference>
<evidence type="ECO:0000313" key="2">
    <source>
        <dbReference type="EMBL" id="QEZ70608.1"/>
    </source>
</evidence>
<feature type="signal peptide" evidence="1">
    <location>
        <begin position="1"/>
        <end position="20"/>
    </location>
</feature>
<dbReference type="AlphaFoldDB" id="A0A5P3XJQ8"/>
<keyword evidence="1" id="KW-0732">Signal</keyword>
<name>A0A5P3XJQ8_PARBF</name>
<organism evidence="2 3">
    <name type="scientific">Paraclostridium bifermentans</name>
    <name type="common">Clostridium bifermentans</name>
    <dbReference type="NCBI Taxonomy" id="1490"/>
    <lineage>
        <taxon>Bacteria</taxon>
        <taxon>Bacillati</taxon>
        <taxon>Bacillota</taxon>
        <taxon>Clostridia</taxon>
        <taxon>Peptostreptococcales</taxon>
        <taxon>Peptostreptococcaceae</taxon>
        <taxon>Paraclostridium</taxon>
    </lineage>
</organism>